<dbReference type="InterPro" id="IPR011129">
    <property type="entry name" value="CSD"/>
</dbReference>
<dbReference type="Pfam" id="PF17876">
    <property type="entry name" value="CSD2"/>
    <property type="match status" value="1"/>
</dbReference>
<dbReference type="GO" id="GO:0004540">
    <property type="term" value="F:RNA nuclease activity"/>
    <property type="evidence" value="ECO:0007669"/>
    <property type="project" value="InterPro"/>
</dbReference>
<dbReference type="Pfam" id="PF00773">
    <property type="entry name" value="RNB"/>
    <property type="match status" value="1"/>
</dbReference>
<feature type="domain" description="Cold-shock" evidence="5">
    <location>
        <begin position="61"/>
        <end position="127"/>
    </location>
</feature>
<evidence type="ECO:0000256" key="2">
    <source>
        <dbReference type="ARBA" id="ARBA00022801"/>
    </source>
</evidence>
<dbReference type="InterPro" id="IPR050180">
    <property type="entry name" value="RNR_Ribonuclease"/>
</dbReference>
<dbReference type="Proteomes" id="UP000567293">
    <property type="component" value="Unassembled WGS sequence"/>
</dbReference>
<sequence>MFKLLAKLKNRRAVEELPGERYRLPGRKPNEIRDFREQAKNPPAPKRAESAVASVHRDELQGRLILHPDGYGFVVPDTPMPQLDGDVYIPRNAIEDAMHGDHVLAKIQRRGGVPGAERAEGRIVRILDRAHPTIVGLFRYGTHGNVVLPYDTRIQHEVVIPPGHELTPELAKKSGMSGLDERGLRGRRIPRLPELDGAVVNVELTRYPRGSAAPSGRVIEILGRPGELGVDTEIIIRKHHLPHLFSSDVLEEAELRAKPVSETERAGREDFRQLPIVTIDGETARDFDDAVYVERRPNGWHLQVHIADVAHYVRTATALDREARLRGTSVYFPDRAVPMLPEALSNGMCSLKPREDRLVMSALMEFDAAGNLKSSRMTAGVIRSAERMTYTDVNKVLEGDGEKSQRYSKLAHHFRAMKELALLLNARRNEHGSIDFDLPEPVIEFDEKQRMINIARSERNIAHRLIEEFMLAANRAVAGYLLKRGIESLHRVHEKPDARKVLEFEELARAFGYSLGVEDLHQREIVVRHGRVPAPAKPGRPDSHEHGRERGMRVALPGGELRITPQHYQRLIRKIVGKPEERILSYLMLRSLKQARYAADSLGHFALGFDEYTHFTSPIRRY</sequence>
<proteinExistence type="predicted"/>
<evidence type="ECO:0000259" key="5">
    <source>
        <dbReference type="SMART" id="SM00357"/>
    </source>
</evidence>
<keyword evidence="2" id="KW-0378">Hydrolase</keyword>
<dbReference type="GO" id="GO:0005829">
    <property type="term" value="C:cytosol"/>
    <property type="evidence" value="ECO:0007669"/>
    <property type="project" value="UniProtKB-ARBA"/>
</dbReference>
<evidence type="ECO:0000256" key="4">
    <source>
        <dbReference type="SAM" id="MobiDB-lite"/>
    </source>
</evidence>
<evidence type="ECO:0000256" key="3">
    <source>
        <dbReference type="ARBA" id="ARBA00022839"/>
    </source>
</evidence>
<dbReference type="PANTHER" id="PTHR23355">
    <property type="entry name" value="RIBONUCLEASE"/>
    <property type="match status" value="1"/>
</dbReference>
<dbReference type="InterPro" id="IPR013223">
    <property type="entry name" value="RNase_B_OB_dom"/>
</dbReference>
<evidence type="ECO:0000313" key="7">
    <source>
        <dbReference type="EMBL" id="MBA0084492.1"/>
    </source>
</evidence>
<keyword evidence="1" id="KW-0540">Nuclease</keyword>
<evidence type="ECO:0000313" key="8">
    <source>
        <dbReference type="Proteomes" id="UP000567293"/>
    </source>
</evidence>
<feature type="region of interest" description="Disordered" evidence="4">
    <location>
        <begin position="25"/>
        <end position="50"/>
    </location>
</feature>
<dbReference type="SMART" id="SM00357">
    <property type="entry name" value="CSP"/>
    <property type="match status" value="1"/>
</dbReference>
<dbReference type="AlphaFoldDB" id="A0A7V8NNQ6"/>
<feature type="compositionally biased region" description="Basic and acidic residues" evidence="4">
    <location>
        <begin position="25"/>
        <end position="39"/>
    </location>
</feature>
<gene>
    <name evidence="7" type="ORF">HRJ53_05815</name>
</gene>
<name>A0A7V8NNQ6_9BACT</name>
<feature type="domain" description="RNB" evidence="6">
    <location>
        <begin position="268"/>
        <end position="622"/>
    </location>
</feature>
<feature type="non-terminal residue" evidence="7">
    <location>
        <position position="622"/>
    </location>
</feature>
<dbReference type="GO" id="GO:0004527">
    <property type="term" value="F:exonuclease activity"/>
    <property type="evidence" value="ECO:0007669"/>
    <property type="project" value="UniProtKB-KW"/>
</dbReference>
<dbReference type="SMART" id="SM00955">
    <property type="entry name" value="RNB"/>
    <property type="match status" value="1"/>
</dbReference>
<dbReference type="Pfam" id="PF08206">
    <property type="entry name" value="OB_RNB"/>
    <property type="match status" value="1"/>
</dbReference>
<keyword evidence="3" id="KW-0269">Exonuclease</keyword>
<dbReference type="SUPFAM" id="SSF50249">
    <property type="entry name" value="Nucleic acid-binding proteins"/>
    <property type="match status" value="2"/>
</dbReference>
<keyword evidence="8" id="KW-1185">Reference proteome</keyword>
<evidence type="ECO:0000259" key="6">
    <source>
        <dbReference type="SMART" id="SM00955"/>
    </source>
</evidence>
<evidence type="ECO:0000256" key="1">
    <source>
        <dbReference type="ARBA" id="ARBA00022722"/>
    </source>
</evidence>
<dbReference type="InterPro" id="IPR012340">
    <property type="entry name" value="NA-bd_OB-fold"/>
</dbReference>
<dbReference type="GO" id="GO:0006402">
    <property type="term" value="P:mRNA catabolic process"/>
    <property type="evidence" value="ECO:0007669"/>
    <property type="project" value="TreeGrafter"/>
</dbReference>
<comment type="caution">
    <text evidence="7">The sequence shown here is derived from an EMBL/GenBank/DDBJ whole genome shotgun (WGS) entry which is preliminary data.</text>
</comment>
<dbReference type="GO" id="GO:0003723">
    <property type="term" value="F:RNA binding"/>
    <property type="evidence" value="ECO:0007669"/>
    <property type="project" value="InterPro"/>
</dbReference>
<dbReference type="EMBL" id="JACDQQ010000570">
    <property type="protein sequence ID" value="MBA0084492.1"/>
    <property type="molecule type" value="Genomic_DNA"/>
</dbReference>
<reference evidence="7" key="1">
    <citation type="submission" date="2020-06" db="EMBL/GenBank/DDBJ databases">
        <title>Legume-microbial interactions unlock mineral nutrients during tropical forest succession.</title>
        <authorList>
            <person name="Epihov D.Z."/>
        </authorList>
    </citation>
    <scope>NUCLEOTIDE SEQUENCE [LARGE SCALE GENOMIC DNA]</scope>
    <source>
        <strain evidence="7">Pan2503</strain>
    </source>
</reference>
<dbReference type="Gene3D" id="2.40.50.140">
    <property type="entry name" value="Nucleic acid-binding proteins"/>
    <property type="match status" value="1"/>
</dbReference>
<protein>
    <submittedName>
        <fullName evidence="7">RNB domain-containing ribonuclease</fullName>
    </submittedName>
</protein>
<dbReference type="InterPro" id="IPR040476">
    <property type="entry name" value="CSD2"/>
</dbReference>
<dbReference type="PANTHER" id="PTHR23355:SF9">
    <property type="entry name" value="DIS3-LIKE EXONUCLEASE 2"/>
    <property type="match status" value="1"/>
</dbReference>
<organism evidence="7 8">
    <name type="scientific">Candidatus Acidiferrum panamense</name>
    <dbReference type="NCBI Taxonomy" id="2741543"/>
    <lineage>
        <taxon>Bacteria</taxon>
        <taxon>Pseudomonadati</taxon>
        <taxon>Acidobacteriota</taxon>
        <taxon>Terriglobia</taxon>
        <taxon>Candidatus Acidiferrales</taxon>
        <taxon>Candidatus Acidiferrum</taxon>
    </lineage>
</organism>
<dbReference type="InterPro" id="IPR001900">
    <property type="entry name" value="RNase_II/R"/>
</dbReference>
<accession>A0A7V8NNQ6</accession>